<feature type="region of interest" description="Disordered" evidence="2">
    <location>
        <begin position="62"/>
        <end position="124"/>
    </location>
</feature>
<evidence type="ECO:0000256" key="2">
    <source>
        <dbReference type="SAM" id="MobiDB-lite"/>
    </source>
</evidence>
<dbReference type="Pfam" id="PF21035">
    <property type="entry name" value="CCDC138_C"/>
    <property type="match status" value="1"/>
</dbReference>
<evidence type="ECO:0000313" key="5">
    <source>
        <dbReference type="EMBL" id="CAI8054448.1"/>
    </source>
</evidence>
<organism evidence="5 6">
    <name type="scientific">Geodia barretti</name>
    <name type="common">Barrett's horny sponge</name>
    <dbReference type="NCBI Taxonomy" id="519541"/>
    <lineage>
        <taxon>Eukaryota</taxon>
        <taxon>Metazoa</taxon>
        <taxon>Porifera</taxon>
        <taxon>Demospongiae</taxon>
        <taxon>Heteroscleromorpha</taxon>
        <taxon>Tetractinellida</taxon>
        <taxon>Astrophorina</taxon>
        <taxon>Geodiidae</taxon>
        <taxon>Geodia</taxon>
    </lineage>
</organism>
<name>A0AA35TU02_GEOBA</name>
<accession>A0AA35TU02</accession>
<dbReference type="EMBL" id="CASHTH010004179">
    <property type="protein sequence ID" value="CAI8054448.1"/>
    <property type="molecule type" value="Genomic_DNA"/>
</dbReference>
<dbReference type="InterPro" id="IPR038798">
    <property type="entry name" value="CCDC138"/>
</dbReference>
<dbReference type="PANTHER" id="PTHR34523:SF1">
    <property type="entry name" value="COILED-COIL DOMAIN-CONTAINING PROTEIN 138"/>
    <property type="match status" value="1"/>
</dbReference>
<feature type="region of interest" description="Disordered" evidence="2">
    <location>
        <begin position="1"/>
        <end position="25"/>
    </location>
</feature>
<protein>
    <submittedName>
        <fullName evidence="5">Coiled-coil domain-containing protein 138</fullName>
    </submittedName>
</protein>
<dbReference type="AlphaFoldDB" id="A0AA35TU02"/>
<evidence type="ECO:0000313" key="6">
    <source>
        <dbReference type="Proteomes" id="UP001174909"/>
    </source>
</evidence>
<sequence>MRLDSHVIRTHAHTARGKMQRGKKEVVKERVKQSNLDLHSDLSLSALASSNSCGSLSVRSSRNAAVLASPKTAKGGVQRLPPTSFSTSNQLGDSCSSDTDQESTSGGGTDREGRKKEAHSSEHRVELQQVCAELLAIRDNMKDEVQALLVREDRIRQMATDITVREEEIVQRDEEVKEQEVEMSQRQEEMKTREEEIQRREEEMSRREDEAKRRELEMKAKEEEIKTREEKLKQREERAKKEHEKLGTREEDLTQREKLLRERETEISAREMGVTSRGELLSGREERVVEMERLACEAHQSLVECIEREVEGRLGEVEGGQREELERLGREVREKNRELKRLRECYNSVRKTNENLKKELKEAEEKRLKLQTQLSLSHNRLTALQRKEDEAGTSHQTQLEGQRQLLAEVEALKQQLICSHQTDKRKTDHTSATEGVCYEVLGAVLGWLGRGHLCQPLTPAQETSLNQTSSKLLPSLATLLPSLSSHHTLPALEFLIWCLIHISHDNKLKSSLSSTLRRIGDCLYKPMVAEERGEKAADLFINSTNIHVRMLSCLVVLQTLTQVDCLAKVFEQLYEDLKENQKAREMFLLYRGVDCILPYMRTSCRLLCTHTVNIYLFLSMESGVMCQCEGRLGTRQWFSACASLLRGHSHPREDEHHSAETLKDQRYQRIV</sequence>
<evidence type="ECO:0000259" key="3">
    <source>
        <dbReference type="Pfam" id="PF21035"/>
    </source>
</evidence>
<feature type="coiled-coil region" evidence="1">
    <location>
        <begin position="322"/>
        <end position="380"/>
    </location>
</feature>
<dbReference type="InterPro" id="IPR048751">
    <property type="entry name" value="CCDC138_CC"/>
</dbReference>
<evidence type="ECO:0000259" key="4">
    <source>
        <dbReference type="Pfam" id="PF21037"/>
    </source>
</evidence>
<feature type="compositionally biased region" description="Basic residues" evidence="2">
    <location>
        <begin position="8"/>
        <end position="21"/>
    </location>
</feature>
<proteinExistence type="predicted"/>
<feature type="domain" description="Coiled-coil" evidence="3">
    <location>
        <begin position="459"/>
        <end position="647"/>
    </location>
</feature>
<keyword evidence="6" id="KW-1185">Reference proteome</keyword>
<evidence type="ECO:0000256" key="1">
    <source>
        <dbReference type="SAM" id="Coils"/>
    </source>
</evidence>
<dbReference type="InterPro" id="IPR048750">
    <property type="entry name" value="CCDC138_C"/>
</dbReference>
<dbReference type="Proteomes" id="UP001174909">
    <property type="component" value="Unassembled WGS sequence"/>
</dbReference>
<reference evidence="5" key="1">
    <citation type="submission" date="2023-03" db="EMBL/GenBank/DDBJ databases">
        <authorList>
            <person name="Steffen K."/>
            <person name="Cardenas P."/>
        </authorList>
    </citation>
    <scope>NUCLEOTIDE SEQUENCE</scope>
</reference>
<feature type="compositionally biased region" description="Basic and acidic residues" evidence="2">
    <location>
        <begin position="109"/>
        <end position="124"/>
    </location>
</feature>
<dbReference type="PANTHER" id="PTHR34523">
    <property type="entry name" value="COILED-COIL DOMAIN-CONTAINING PROTEIN 138"/>
    <property type="match status" value="1"/>
</dbReference>
<feature type="compositionally biased region" description="Polar residues" evidence="2">
    <location>
        <begin position="81"/>
        <end position="104"/>
    </location>
</feature>
<keyword evidence="1" id="KW-0175">Coiled coil</keyword>
<comment type="caution">
    <text evidence="5">The sequence shown here is derived from an EMBL/GenBank/DDBJ whole genome shotgun (WGS) entry which is preliminary data.</text>
</comment>
<gene>
    <name evidence="5" type="ORF">GBAR_LOCUS29714</name>
</gene>
<feature type="domain" description="Coiled-coil-domain-containing protein 138 coiled-coil" evidence="4">
    <location>
        <begin position="338"/>
        <end position="391"/>
    </location>
</feature>
<feature type="region of interest" description="Disordered" evidence="2">
    <location>
        <begin position="180"/>
        <end position="251"/>
    </location>
</feature>
<dbReference type="Pfam" id="PF21037">
    <property type="entry name" value="CCDC138_cc"/>
    <property type="match status" value="1"/>
</dbReference>